<evidence type="ECO:0000256" key="4">
    <source>
        <dbReference type="SAM" id="SignalP"/>
    </source>
</evidence>
<dbReference type="InterPro" id="IPR006597">
    <property type="entry name" value="Sel1-like"/>
</dbReference>
<organism evidence="5">
    <name type="scientific">Tetraselmis sp. GSL018</name>
    <dbReference type="NCBI Taxonomy" id="582737"/>
    <lineage>
        <taxon>Eukaryota</taxon>
        <taxon>Viridiplantae</taxon>
        <taxon>Chlorophyta</taxon>
        <taxon>core chlorophytes</taxon>
        <taxon>Chlorodendrophyceae</taxon>
        <taxon>Chlorodendrales</taxon>
        <taxon>Chlorodendraceae</taxon>
        <taxon>Tetraselmis</taxon>
    </lineage>
</organism>
<keyword evidence="4" id="KW-0732">Signal</keyword>
<dbReference type="Pfam" id="PF08238">
    <property type="entry name" value="Sel1"/>
    <property type="match status" value="6"/>
</dbReference>
<name>A0A061SHG4_9CHLO</name>
<protein>
    <submittedName>
        <fullName evidence="5">Protein sel-1 1-like</fullName>
    </submittedName>
</protein>
<evidence type="ECO:0000313" key="5">
    <source>
        <dbReference type="EMBL" id="JAC82146.1"/>
    </source>
</evidence>
<feature type="compositionally biased region" description="Acidic residues" evidence="3">
    <location>
        <begin position="178"/>
        <end position="189"/>
    </location>
</feature>
<evidence type="ECO:0000256" key="3">
    <source>
        <dbReference type="SAM" id="MobiDB-lite"/>
    </source>
</evidence>
<keyword evidence="2" id="KW-0175">Coiled coil</keyword>
<dbReference type="PANTHER" id="PTHR11102">
    <property type="entry name" value="SEL-1-LIKE PROTEIN"/>
    <property type="match status" value="1"/>
</dbReference>
<comment type="similarity">
    <text evidence="1">Belongs to the sel-1 family.</text>
</comment>
<dbReference type="SMART" id="SM00671">
    <property type="entry name" value="SEL1"/>
    <property type="match status" value="6"/>
</dbReference>
<feature type="chain" id="PRO_5001606200" evidence="4">
    <location>
        <begin position="31"/>
        <end position="579"/>
    </location>
</feature>
<dbReference type="GO" id="GO:0036503">
    <property type="term" value="P:ERAD pathway"/>
    <property type="evidence" value="ECO:0007669"/>
    <property type="project" value="TreeGrafter"/>
</dbReference>
<dbReference type="PANTHER" id="PTHR11102:SF147">
    <property type="entry name" value="SEL1L ADAPTOR SUBUNIT OF ERAD E3 UBIQUITIN LIGASE"/>
    <property type="match status" value="1"/>
</dbReference>
<dbReference type="InterPro" id="IPR050767">
    <property type="entry name" value="Sel1_AlgK"/>
</dbReference>
<dbReference type="EMBL" id="GBEZ01002951">
    <property type="protein sequence ID" value="JAC82146.1"/>
    <property type="molecule type" value="Transcribed_RNA"/>
</dbReference>
<reference evidence="5" key="1">
    <citation type="submission" date="2014-05" db="EMBL/GenBank/DDBJ databases">
        <title>The transcriptome of the halophilic microalga Tetraselmis sp. GSL018 isolated from the Great Salt Lake, Utah.</title>
        <authorList>
            <person name="Jinkerson R.E."/>
            <person name="D'Adamo S."/>
            <person name="Posewitz M.C."/>
        </authorList>
    </citation>
    <scope>NUCLEOTIDE SEQUENCE</scope>
    <source>
        <strain evidence="5">GSL018</strain>
    </source>
</reference>
<proteinExistence type="inferred from homology"/>
<feature type="signal peptide" evidence="4">
    <location>
        <begin position="1"/>
        <end position="30"/>
    </location>
</feature>
<dbReference type="GO" id="GO:0005789">
    <property type="term" value="C:endoplasmic reticulum membrane"/>
    <property type="evidence" value="ECO:0007669"/>
    <property type="project" value="TreeGrafter"/>
</dbReference>
<dbReference type="AlphaFoldDB" id="A0A061SHG4"/>
<evidence type="ECO:0000256" key="1">
    <source>
        <dbReference type="ARBA" id="ARBA00038101"/>
    </source>
</evidence>
<sequence length="579" mass="60721">MSSTSEKAPVVSRLALVVLFVATPLQLALSEATLGSGSNAVGTTDVVNVSDARQPFTVGGFDGEEELRNAAAAAMKAIKSREAIAERERAQRRAAEWEASLGSAVDEYLRTVAETGAAPEGSGDEREEEPPAAAAPAAGSGEETQPGGASEGREAAGAQPGDASEGREAAGARPAAGDEGEAEEGEADDGGPSANAPGVGELEQQLFLDASVRDVASSVAQLASMAQALAAAIPETPSKRRRLRAGLHEGEDGGEGGPSPRPPPLPEAILKAQAQAMLNHSKSIEWGGTVDPALRKMADAGSAAFILAALAASGIAARHEPLNDTRAVELLHQSAMAGSVEAHTALADRYFLGRGVPQDCPWGLHHAKVAATHAIQVAEDTSNYIAPLPTVRLRDRWLDPNYVDAYQQENGEAQVEMEEDMARRGSAEAQRHLGFRRLLGHGMEANPEHAMREFEGAAAEGDPYAMFNIGYMYLRGLGAAQDFPRAMQWFRRAADAGLPAAANGLGVMHFNGQGVPQNLTEARRAFEKGAEGGDADSMYNLGTIYRSGFGTPVNATLSKKYFQDAYKAGHWRGRATASP</sequence>
<feature type="region of interest" description="Disordered" evidence="3">
    <location>
        <begin position="116"/>
        <end position="198"/>
    </location>
</feature>
<dbReference type="SUPFAM" id="SSF81901">
    <property type="entry name" value="HCP-like"/>
    <property type="match status" value="2"/>
</dbReference>
<feature type="coiled-coil region" evidence="2">
    <location>
        <begin position="80"/>
        <end position="107"/>
    </location>
</feature>
<evidence type="ECO:0000256" key="2">
    <source>
        <dbReference type="SAM" id="Coils"/>
    </source>
</evidence>
<gene>
    <name evidence="5" type="ORF">TSPGSL018_6361</name>
</gene>
<accession>A0A061SHG4</accession>
<dbReference type="InterPro" id="IPR011990">
    <property type="entry name" value="TPR-like_helical_dom_sf"/>
</dbReference>
<dbReference type="Gene3D" id="1.25.40.10">
    <property type="entry name" value="Tetratricopeptide repeat domain"/>
    <property type="match status" value="2"/>
</dbReference>